<dbReference type="RefSeq" id="XP_044925854.1">
    <property type="nucleotide sequence ID" value="XM_045069919.1"/>
</dbReference>
<keyword evidence="2" id="KW-1185">Reference proteome</keyword>
<protein>
    <submittedName>
        <fullName evidence="3">Ral GTPase-activating protein subunit alpha-2-like isoform X1</fullName>
    </submittedName>
</protein>
<organism evidence="2 3">
    <name type="scientific">Mustela putorius furo</name>
    <name type="common">European domestic ferret</name>
    <name type="synonym">Mustela furo</name>
    <dbReference type="NCBI Taxonomy" id="9669"/>
    <lineage>
        <taxon>Eukaryota</taxon>
        <taxon>Metazoa</taxon>
        <taxon>Chordata</taxon>
        <taxon>Craniata</taxon>
        <taxon>Vertebrata</taxon>
        <taxon>Euteleostomi</taxon>
        <taxon>Mammalia</taxon>
        <taxon>Eutheria</taxon>
        <taxon>Laurasiatheria</taxon>
        <taxon>Carnivora</taxon>
        <taxon>Caniformia</taxon>
        <taxon>Musteloidea</taxon>
        <taxon>Mustelidae</taxon>
        <taxon>Mustelinae</taxon>
        <taxon>Mustela</taxon>
    </lineage>
</organism>
<dbReference type="OrthoDB" id="19311at2759"/>
<sequence length="115" mass="12983">MQGWIPGPWTDAALREPPRHPFRPRMQVRSEGVNLFLLWLQALQTNFAEEQVLIFACLVPGFPAIMSSRGTCMVETLISPSPGVADGMKRTRHSPANLKKEARARVREKESERSI</sequence>
<feature type="compositionally biased region" description="Basic and acidic residues" evidence="1">
    <location>
        <begin position="98"/>
        <end position="115"/>
    </location>
</feature>
<reference evidence="3" key="1">
    <citation type="submission" date="2025-08" db="UniProtKB">
        <authorList>
            <consortium name="RefSeq"/>
        </authorList>
    </citation>
    <scope>IDENTIFICATION</scope>
    <source>
        <tissue evidence="3">Brain</tissue>
    </source>
</reference>
<feature type="region of interest" description="Disordered" evidence="1">
    <location>
        <begin position="81"/>
        <end position="115"/>
    </location>
</feature>
<dbReference type="GeneID" id="123389135"/>
<dbReference type="AlphaFoldDB" id="A0A8U0USZ1"/>
<name>A0A8U0USZ1_MUSPF</name>
<evidence type="ECO:0000313" key="3">
    <source>
        <dbReference type="RefSeq" id="XP_044925854.1"/>
    </source>
</evidence>
<gene>
    <name evidence="3" type="primary">LOC123389135</name>
</gene>
<proteinExistence type="predicted"/>
<evidence type="ECO:0000256" key="1">
    <source>
        <dbReference type="SAM" id="MobiDB-lite"/>
    </source>
</evidence>
<dbReference type="Proteomes" id="UP000000715">
    <property type="component" value="Unplaced"/>
</dbReference>
<accession>A0A8U0USZ1</accession>
<evidence type="ECO:0000313" key="2">
    <source>
        <dbReference type="Proteomes" id="UP000000715"/>
    </source>
</evidence>